<comment type="caution">
    <text evidence="1">The sequence shown here is derived from an EMBL/GenBank/DDBJ whole genome shotgun (WGS) entry which is preliminary data.</text>
</comment>
<dbReference type="EMBL" id="QGTZ01000005">
    <property type="protein sequence ID" value="PWW40789.1"/>
    <property type="molecule type" value="Genomic_DNA"/>
</dbReference>
<dbReference type="Proteomes" id="UP000247078">
    <property type="component" value="Unassembled WGS sequence"/>
</dbReference>
<evidence type="ECO:0000313" key="2">
    <source>
        <dbReference type="EMBL" id="RAI97369.1"/>
    </source>
</evidence>
<evidence type="ECO:0000313" key="1">
    <source>
        <dbReference type="EMBL" id="PWW40789.1"/>
    </source>
</evidence>
<dbReference type="Proteomes" id="UP000248827">
    <property type="component" value="Unassembled WGS sequence"/>
</dbReference>
<name>A0A855Y8M5_9BACL</name>
<protein>
    <submittedName>
        <fullName evidence="1">Uncharacterized protein</fullName>
    </submittedName>
</protein>
<dbReference type="EMBL" id="QLLI01000005">
    <property type="protein sequence ID" value="RAI97369.1"/>
    <property type="molecule type" value="Genomic_DNA"/>
</dbReference>
<dbReference type="OrthoDB" id="2661274at2"/>
<accession>A0A855Y8M5</accession>
<keyword evidence="4" id="KW-1185">Reference proteome</keyword>
<reference evidence="1 3" key="1">
    <citation type="submission" date="2018-05" db="EMBL/GenBank/DDBJ databases">
        <title>Freshwater and sediment microbial communities from various areas in North America, analyzing microbe dynamics in response to fracking.</title>
        <authorList>
            <person name="Lamendella R."/>
        </authorList>
    </citation>
    <scope>NUCLEOTIDE SEQUENCE [LARGE SCALE GENOMIC DNA]</scope>
    <source>
        <strain evidence="1 3">DB-3</strain>
        <strain evidence="2 4">NG-13</strain>
    </source>
</reference>
<evidence type="ECO:0000313" key="4">
    <source>
        <dbReference type="Proteomes" id="UP000248827"/>
    </source>
</evidence>
<sequence length="170" mass="20038">MKVNVKPEDLGSEQLSWLCVQPMLISVRGKDVAAKVEVYRQLHEGQQAIFLFYSYHNHTKSLAEFYWFSAYNIIDMKSWNGIKNGMRYFNQDEMVTLLDDIERLITDKNKDGDTWREVLPADLEKDPILLQRTEELYAKYRAAAQEAILHMNEIIRQNQEMYLEITEINA</sequence>
<proteinExistence type="predicted"/>
<gene>
    <name evidence="2" type="ORF">DET54_105333</name>
    <name evidence="1" type="ORF">DET56_10561</name>
</gene>
<organism evidence="1 3">
    <name type="scientific">Paenibacillus pabuli</name>
    <dbReference type="NCBI Taxonomy" id="1472"/>
    <lineage>
        <taxon>Bacteria</taxon>
        <taxon>Bacillati</taxon>
        <taxon>Bacillota</taxon>
        <taxon>Bacilli</taxon>
        <taxon>Bacillales</taxon>
        <taxon>Paenibacillaceae</taxon>
        <taxon>Paenibacillus</taxon>
    </lineage>
</organism>
<dbReference type="AlphaFoldDB" id="A0A855Y8M5"/>
<evidence type="ECO:0000313" key="3">
    <source>
        <dbReference type="Proteomes" id="UP000247078"/>
    </source>
</evidence>
<dbReference type="RefSeq" id="WP_091001701.1">
    <property type="nucleotide sequence ID" value="NZ_QGTZ01000005.1"/>
</dbReference>